<dbReference type="Proteomes" id="UP000676409">
    <property type="component" value="Chromosome"/>
</dbReference>
<evidence type="ECO:0000313" key="3">
    <source>
        <dbReference type="Proteomes" id="UP000676409"/>
    </source>
</evidence>
<feature type="signal peptide" evidence="1">
    <location>
        <begin position="1"/>
        <end position="23"/>
    </location>
</feature>
<dbReference type="PANTHER" id="PTHR11803:SF59">
    <property type="entry name" value="ENDORIBONUCLEASE"/>
    <property type="match status" value="1"/>
</dbReference>
<dbReference type="SUPFAM" id="SSF55298">
    <property type="entry name" value="YjgF-like"/>
    <property type="match status" value="1"/>
</dbReference>
<dbReference type="EMBL" id="CP073078">
    <property type="protein sequence ID" value="QUD90766.1"/>
    <property type="molecule type" value="Genomic_DNA"/>
</dbReference>
<dbReference type="GO" id="GO:0019239">
    <property type="term" value="F:deaminase activity"/>
    <property type="evidence" value="ECO:0007669"/>
    <property type="project" value="TreeGrafter"/>
</dbReference>
<proteinExistence type="predicted"/>
<evidence type="ECO:0000256" key="1">
    <source>
        <dbReference type="SAM" id="SignalP"/>
    </source>
</evidence>
<gene>
    <name evidence="2" type="ORF">KCG34_12805</name>
</gene>
<reference evidence="2" key="1">
    <citation type="submission" date="2021-04" db="EMBL/GenBank/DDBJ databases">
        <title>The complete genome sequence of Caulobacter sp. S6.</title>
        <authorList>
            <person name="Tang Y."/>
            <person name="Ouyang W."/>
            <person name="Liu Q."/>
            <person name="Huang B."/>
            <person name="Guo Z."/>
            <person name="Lei P."/>
        </authorList>
    </citation>
    <scope>NUCLEOTIDE SEQUENCE</scope>
    <source>
        <strain evidence="2">S6</strain>
    </source>
</reference>
<dbReference type="InterPro" id="IPR035959">
    <property type="entry name" value="RutC-like_sf"/>
</dbReference>
<dbReference type="Gene3D" id="3.30.1330.40">
    <property type="entry name" value="RutC-like"/>
    <property type="match status" value="1"/>
</dbReference>
<organism evidence="2 3">
    <name type="scientific">Phenylobacterium montanum</name>
    <dbReference type="NCBI Taxonomy" id="2823693"/>
    <lineage>
        <taxon>Bacteria</taxon>
        <taxon>Pseudomonadati</taxon>
        <taxon>Pseudomonadota</taxon>
        <taxon>Alphaproteobacteria</taxon>
        <taxon>Caulobacterales</taxon>
        <taxon>Caulobacteraceae</taxon>
        <taxon>Phenylobacterium</taxon>
    </lineage>
</organism>
<feature type="chain" id="PRO_5036741898" description="RidA family protein" evidence="1">
    <location>
        <begin position="24"/>
        <end position="161"/>
    </location>
</feature>
<keyword evidence="1" id="KW-0732">Signal</keyword>
<name>A0A975IYS5_9CAUL</name>
<sequence length="161" mass="16318">MLKLVSIALPAIAALALVPAAHAADVQRNYAAPTALFASNITVPAGSDLVFLSGAAVPPPKDAPANGATEAQGDAVLKLIVDNLKSQGLGPGDVVSMHVYLVGDPAKGGVMDFAGWNAAYKKVFGTADQPNRPTRTTVQVSALAGPGSLVEVEVVAARTKH</sequence>
<accession>A0A975IYS5</accession>
<dbReference type="PANTHER" id="PTHR11803">
    <property type="entry name" value="2-IMINOBUTANOATE/2-IMINOPROPANOATE DEAMINASE RIDA"/>
    <property type="match status" value="1"/>
</dbReference>
<evidence type="ECO:0008006" key="4">
    <source>
        <dbReference type="Google" id="ProtNLM"/>
    </source>
</evidence>
<keyword evidence="3" id="KW-1185">Reference proteome</keyword>
<dbReference type="GO" id="GO:0005829">
    <property type="term" value="C:cytosol"/>
    <property type="evidence" value="ECO:0007669"/>
    <property type="project" value="TreeGrafter"/>
</dbReference>
<protein>
    <recommendedName>
        <fullName evidence="4">RidA family protein</fullName>
    </recommendedName>
</protein>
<dbReference type="Pfam" id="PF01042">
    <property type="entry name" value="Ribonuc_L-PSP"/>
    <property type="match status" value="1"/>
</dbReference>
<dbReference type="KEGG" id="caul:KCG34_12805"/>
<dbReference type="AlphaFoldDB" id="A0A975IYS5"/>
<evidence type="ECO:0000313" key="2">
    <source>
        <dbReference type="EMBL" id="QUD90766.1"/>
    </source>
</evidence>
<dbReference type="InterPro" id="IPR006175">
    <property type="entry name" value="YjgF/YER057c/UK114"/>
</dbReference>